<dbReference type="PANTHER" id="PTHR31319:SF77">
    <property type="entry name" value="ZINC FINGER PROTEIN CONSTANS-LIKE 4"/>
    <property type="match status" value="1"/>
</dbReference>
<feature type="region of interest" description="Disordered" evidence="3">
    <location>
        <begin position="100"/>
        <end position="122"/>
    </location>
</feature>
<dbReference type="GO" id="GO:0005634">
    <property type="term" value="C:nucleus"/>
    <property type="evidence" value="ECO:0007669"/>
    <property type="project" value="UniProtKB-SubCell"/>
</dbReference>
<feature type="compositionally biased region" description="Basic and acidic residues" evidence="3">
    <location>
        <begin position="61"/>
        <end position="72"/>
    </location>
</feature>
<feature type="region of interest" description="Disordered" evidence="3">
    <location>
        <begin position="58"/>
        <end position="80"/>
    </location>
</feature>
<keyword evidence="2" id="KW-0539">Nucleus</keyword>
<dbReference type="PANTHER" id="PTHR31319">
    <property type="entry name" value="ZINC FINGER PROTEIN CONSTANS-LIKE 4"/>
    <property type="match status" value="1"/>
</dbReference>
<comment type="subcellular location">
    <subcellularLocation>
        <location evidence="1">Nucleus</location>
    </subcellularLocation>
</comment>
<dbReference type="EMBL" id="HBFR01037979">
    <property type="protein sequence ID" value="CAD8900476.1"/>
    <property type="molecule type" value="Transcribed_RNA"/>
</dbReference>
<sequence>MASTSTKAFSGSAVSPSVERVDAATHLAIQVLPSASSETRSKQINAYNTSALSLLAGASSSHDEVMTSDEPKPPQSSSLANQRCPLDALATLASSAATLDSDAKNTSCSETRHRDRSYSNPEGFEKFSNLYATASSFNPSLSTIDCDGEDVEMDGSEDQIQTKSDSELLRNTRSRILEDLDEERASRGGKGVVTLPHMLAKYSQIYNKGGRVGIYTPAERTAIIAKFRSKRSRRVWNKKIRYNCRKNLADRRLRVKGRFVKRTEVEGLLSTRSGEENCSSPPPPAIPVSEASSASEEDCQESELPDTMPDEVSFEPTKEQPFRRTRRHTIA</sequence>
<dbReference type="PROSITE" id="PS51017">
    <property type="entry name" value="CCT"/>
    <property type="match status" value="1"/>
</dbReference>
<organism evidence="5">
    <name type="scientific">Corethron hystrix</name>
    <dbReference type="NCBI Taxonomy" id="216773"/>
    <lineage>
        <taxon>Eukaryota</taxon>
        <taxon>Sar</taxon>
        <taxon>Stramenopiles</taxon>
        <taxon>Ochrophyta</taxon>
        <taxon>Bacillariophyta</taxon>
        <taxon>Coscinodiscophyceae</taxon>
        <taxon>Corethrophycidae</taxon>
        <taxon>Corethrales</taxon>
        <taxon>Corethraceae</taxon>
        <taxon>Corethron</taxon>
    </lineage>
</organism>
<name>A0A7S1BY79_9STRA</name>
<feature type="domain" description="CCT" evidence="4">
    <location>
        <begin position="220"/>
        <end position="262"/>
    </location>
</feature>
<protein>
    <recommendedName>
        <fullName evidence="4">CCT domain-containing protein</fullName>
    </recommendedName>
</protein>
<reference evidence="5" key="1">
    <citation type="submission" date="2021-01" db="EMBL/GenBank/DDBJ databases">
        <authorList>
            <person name="Corre E."/>
            <person name="Pelletier E."/>
            <person name="Niang G."/>
            <person name="Scheremetjew M."/>
            <person name="Finn R."/>
            <person name="Kale V."/>
            <person name="Holt S."/>
            <person name="Cochrane G."/>
            <person name="Meng A."/>
            <person name="Brown T."/>
            <person name="Cohen L."/>
        </authorList>
    </citation>
    <scope>NUCLEOTIDE SEQUENCE</scope>
    <source>
        <strain evidence="5">308</strain>
    </source>
</reference>
<dbReference type="AlphaFoldDB" id="A0A7S1BY79"/>
<feature type="compositionally biased region" description="Polar residues" evidence="3">
    <location>
        <begin position="270"/>
        <end position="279"/>
    </location>
</feature>
<feature type="region of interest" description="Disordered" evidence="3">
    <location>
        <begin position="270"/>
        <end position="331"/>
    </location>
</feature>
<evidence type="ECO:0000256" key="3">
    <source>
        <dbReference type="SAM" id="MobiDB-lite"/>
    </source>
</evidence>
<gene>
    <name evidence="5" type="ORF">CHYS00102_LOCUS27693</name>
</gene>
<evidence type="ECO:0000313" key="5">
    <source>
        <dbReference type="EMBL" id="CAD8900476.1"/>
    </source>
</evidence>
<accession>A0A7S1BY79</accession>
<dbReference type="Pfam" id="PF06203">
    <property type="entry name" value="CCT"/>
    <property type="match status" value="1"/>
</dbReference>
<proteinExistence type="predicted"/>
<evidence type="ECO:0000256" key="1">
    <source>
        <dbReference type="ARBA" id="ARBA00004123"/>
    </source>
</evidence>
<evidence type="ECO:0000256" key="2">
    <source>
        <dbReference type="ARBA" id="ARBA00023242"/>
    </source>
</evidence>
<dbReference type="InterPro" id="IPR010402">
    <property type="entry name" value="CCT_domain"/>
</dbReference>
<evidence type="ECO:0000259" key="4">
    <source>
        <dbReference type="PROSITE" id="PS51017"/>
    </source>
</evidence>
<feature type="compositionally biased region" description="Acidic residues" evidence="3">
    <location>
        <begin position="295"/>
        <end position="313"/>
    </location>
</feature>
<dbReference type="InterPro" id="IPR045281">
    <property type="entry name" value="CONSTANS-like"/>
</dbReference>